<dbReference type="EMBL" id="MQWB01000001">
    <property type="protein sequence ID" value="OZC01718.1"/>
    <property type="molecule type" value="Genomic_DNA"/>
</dbReference>
<name>A0A259TVY8_9BACT</name>
<proteinExistence type="predicted"/>
<evidence type="ECO:0000313" key="2">
    <source>
        <dbReference type="Proteomes" id="UP000216446"/>
    </source>
</evidence>
<dbReference type="AlphaFoldDB" id="A0A259TVY8"/>
<accession>A0A259TVY8</accession>
<organism evidence="1 2">
    <name type="scientific">Rubricoccus marinus</name>
    <dbReference type="NCBI Taxonomy" id="716817"/>
    <lineage>
        <taxon>Bacteria</taxon>
        <taxon>Pseudomonadati</taxon>
        <taxon>Rhodothermota</taxon>
        <taxon>Rhodothermia</taxon>
        <taxon>Rhodothermales</taxon>
        <taxon>Rubricoccaceae</taxon>
        <taxon>Rubricoccus</taxon>
    </lineage>
</organism>
<dbReference type="PROSITE" id="PS51257">
    <property type="entry name" value="PROKAR_LIPOPROTEIN"/>
    <property type="match status" value="1"/>
</dbReference>
<comment type="caution">
    <text evidence="1">The sequence shown here is derived from an EMBL/GenBank/DDBJ whole genome shotgun (WGS) entry which is preliminary data.</text>
</comment>
<reference evidence="1 2" key="1">
    <citation type="submission" date="2016-11" db="EMBL/GenBank/DDBJ databases">
        <title>Study of marine rhodopsin-containing bacteria.</title>
        <authorList>
            <person name="Yoshizawa S."/>
            <person name="Kumagai Y."/>
            <person name="Kogure K."/>
        </authorList>
    </citation>
    <scope>NUCLEOTIDE SEQUENCE [LARGE SCALE GENOMIC DNA]</scope>
    <source>
        <strain evidence="1 2">SG-29</strain>
    </source>
</reference>
<evidence type="ECO:0000313" key="1">
    <source>
        <dbReference type="EMBL" id="OZC01718.1"/>
    </source>
</evidence>
<dbReference type="Proteomes" id="UP000216446">
    <property type="component" value="Unassembled WGS sequence"/>
</dbReference>
<gene>
    <name evidence="1" type="ORF">BSZ36_01195</name>
</gene>
<dbReference type="InParanoid" id="A0A259TVY8"/>
<protein>
    <submittedName>
        <fullName evidence="1">Uncharacterized protein</fullName>
    </submittedName>
</protein>
<sequence length="168" mass="18719">MHRTAYALLFALALAGCQDDPWVRLNVGANNMRWVPKRSLVTQASGAWVSATLRPQDADFFTAAPFSVLLHRDDRPDGAREDREWLTRSVTIEGVTDLDRALGFVPLVDALRTDSSGAQYLVPLADGRVRIRLERRRSSLWVYDTTVVVAPRPSGGWAEDTTAAPWLE</sequence>
<dbReference type="RefSeq" id="WP_094545337.1">
    <property type="nucleotide sequence ID" value="NZ_MQWB01000001.1"/>
</dbReference>
<keyword evidence="2" id="KW-1185">Reference proteome</keyword>